<feature type="transmembrane region" description="Helical" evidence="5">
    <location>
        <begin position="207"/>
        <end position="228"/>
    </location>
</feature>
<proteinExistence type="predicted"/>
<keyword evidence="8" id="KW-1185">Reference proteome</keyword>
<dbReference type="PROSITE" id="PS50850">
    <property type="entry name" value="MFS"/>
    <property type="match status" value="1"/>
</dbReference>
<feature type="transmembrane region" description="Helical" evidence="5">
    <location>
        <begin position="336"/>
        <end position="356"/>
    </location>
</feature>
<sequence>MTTLAAAPPRKARAAVAALFLTNGAVFFNVVPRFPQIKADLGVSNAVFGTALAAMPLGALIAGLLAGAAIRRLGSAKVASFGIVLLTAATLAIPFAPHWLVFAATLFVVGALDSIVDVAQNAHGLRVQRLYGRSILNSLHGVWSIGAVLGGLMGSAAAGLDLPLGVHLTVSAVLFSAIALIAFRFLLPGAEDAERAEPPAASAKSRIGGTAVRMLAALGVLAAAGALVEDAGSSWGALFFTEELNTGAATAGLAVVALQTAMTVGRLLGDRVVDRFGQRTVVRVGGAVAAAGMGLALIFPSVPAALGGFALAGLGVATLVPAAMHTADELPGLSPGTGLTVVSWLLRGGFLLSPPLVGFVADLSSLRVGLLSVVLAGLVTLVLGRVLVNRQTTTQPYGSSDSPAH</sequence>
<keyword evidence="2 5" id="KW-0812">Transmembrane</keyword>
<feature type="transmembrane region" description="Helical" evidence="5">
    <location>
        <begin position="78"/>
        <end position="95"/>
    </location>
</feature>
<evidence type="ECO:0000259" key="6">
    <source>
        <dbReference type="PROSITE" id="PS50850"/>
    </source>
</evidence>
<gene>
    <name evidence="7" type="ORF">BKA14_000330</name>
</gene>
<evidence type="ECO:0000313" key="7">
    <source>
        <dbReference type="EMBL" id="MBB4690182.1"/>
    </source>
</evidence>
<feature type="transmembrane region" description="Helical" evidence="5">
    <location>
        <begin position="43"/>
        <end position="66"/>
    </location>
</feature>
<comment type="subcellular location">
    <subcellularLocation>
        <location evidence="1">Cell membrane</location>
        <topology evidence="1">Multi-pass membrane protein</topology>
    </subcellularLocation>
</comment>
<dbReference type="Pfam" id="PF07690">
    <property type="entry name" value="MFS_1"/>
    <property type="match status" value="2"/>
</dbReference>
<dbReference type="Gene3D" id="1.20.1250.20">
    <property type="entry name" value="MFS general substrate transporter like domains"/>
    <property type="match status" value="2"/>
</dbReference>
<dbReference type="AlphaFoldDB" id="A0A7W7CKJ5"/>
<evidence type="ECO:0000313" key="8">
    <source>
        <dbReference type="Proteomes" id="UP000542742"/>
    </source>
</evidence>
<reference evidence="7 8" key="1">
    <citation type="submission" date="2020-08" db="EMBL/GenBank/DDBJ databases">
        <title>Sequencing the genomes of 1000 actinobacteria strains.</title>
        <authorList>
            <person name="Klenk H.-P."/>
        </authorList>
    </citation>
    <scope>NUCLEOTIDE SEQUENCE [LARGE SCALE GENOMIC DNA]</scope>
    <source>
        <strain evidence="7 8">DSM 45518</strain>
    </source>
</reference>
<dbReference type="EMBL" id="JACHMF010000001">
    <property type="protein sequence ID" value="MBB4690182.1"/>
    <property type="molecule type" value="Genomic_DNA"/>
</dbReference>
<dbReference type="PANTHER" id="PTHR23514:SF13">
    <property type="entry name" value="INNER MEMBRANE PROTEIN YBJJ"/>
    <property type="match status" value="1"/>
</dbReference>
<feature type="transmembrane region" description="Helical" evidence="5">
    <location>
        <begin position="248"/>
        <end position="268"/>
    </location>
</feature>
<organism evidence="7 8">
    <name type="scientific">Paractinoplanes abujensis</name>
    <dbReference type="NCBI Taxonomy" id="882441"/>
    <lineage>
        <taxon>Bacteria</taxon>
        <taxon>Bacillati</taxon>
        <taxon>Actinomycetota</taxon>
        <taxon>Actinomycetes</taxon>
        <taxon>Micromonosporales</taxon>
        <taxon>Micromonosporaceae</taxon>
        <taxon>Paractinoplanes</taxon>
    </lineage>
</organism>
<feature type="transmembrane region" description="Helical" evidence="5">
    <location>
        <begin position="12"/>
        <end position="31"/>
    </location>
</feature>
<feature type="transmembrane region" description="Helical" evidence="5">
    <location>
        <begin position="166"/>
        <end position="187"/>
    </location>
</feature>
<dbReference type="Proteomes" id="UP000542742">
    <property type="component" value="Unassembled WGS sequence"/>
</dbReference>
<evidence type="ECO:0000256" key="1">
    <source>
        <dbReference type="ARBA" id="ARBA00004651"/>
    </source>
</evidence>
<dbReference type="SUPFAM" id="SSF103473">
    <property type="entry name" value="MFS general substrate transporter"/>
    <property type="match status" value="1"/>
</dbReference>
<keyword evidence="4 5" id="KW-0472">Membrane</keyword>
<name>A0A7W7CKJ5_9ACTN</name>
<dbReference type="RefSeq" id="WP_184949182.1">
    <property type="nucleotide sequence ID" value="NZ_BOMC01000045.1"/>
</dbReference>
<feature type="transmembrane region" description="Helical" evidence="5">
    <location>
        <begin position="280"/>
        <end position="299"/>
    </location>
</feature>
<dbReference type="PANTHER" id="PTHR23514">
    <property type="entry name" value="BYPASS OF STOP CODON PROTEIN 6"/>
    <property type="match status" value="1"/>
</dbReference>
<evidence type="ECO:0000256" key="2">
    <source>
        <dbReference type="ARBA" id="ARBA00022692"/>
    </source>
</evidence>
<dbReference type="InterPro" id="IPR011701">
    <property type="entry name" value="MFS"/>
</dbReference>
<feature type="transmembrane region" description="Helical" evidence="5">
    <location>
        <begin position="101"/>
        <end position="119"/>
    </location>
</feature>
<accession>A0A7W7CKJ5</accession>
<evidence type="ECO:0000256" key="5">
    <source>
        <dbReference type="SAM" id="Phobius"/>
    </source>
</evidence>
<evidence type="ECO:0000256" key="3">
    <source>
        <dbReference type="ARBA" id="ARBA00022989"/>
    </source>
</evidence>
<feature type="transmembrane region" description="Helical" evidence="5">
    <location>
        <begin position="368"/>
        <end position="388"/>
    </location>
</feature>
<dbReference type="InterPro" id="IPR020846">
    <property type="entry name" value="MFS_dom"/>
</dbReference>
<comment type="caution">
    <text evidence="7">The sequence shown here is derived from an EMBL/GenBank/DDBJ whole genome shotgun (WGS) entry which is preliminary data.</text>
</comment>
<keyword evidence="3 5" id="KW-1133">Transmembrane helix</keyword>
<feature type="domain" description="Major facilitator superfamily (MFS) profile" evidence="6">
    <location>
        <begin position="211"/>
        <end position="405"/>
    </location>
</feature>
<dbReference type="InterPro" id="IPR051788">
    <property type="entry name" value="MFS_Transporter"/>
</dbReference>
<evidence type="ECO:0000256" key="4">
    <source>
        <dbReference type="ARBA" id="ARBA00023136"/>
    </source>
</evidence>
<protein>
    <submittedName>
        <fullName evidence="7">MFS family permease</fullName>
    </submittedName>
</protein>
<feature type="transmembrane region" description="Helical" evidence="5">
    <location>
        <begin position="140"/>
        <end position="160"/>
    </location>
</feature>
<dbReference type="CDD" id="cd17393">
    <property type="entry name" value="MFS_MosC_like"/>
    <property type="match status" value="1"/>
</dbReference>
<feature type="transmembrane region" description="Helical" evidence="5">
    <location>
        <begin position="305"/>
        <end position="324"/>
    </location>
</feature>
<dbReference type="GO" id="GO:0022857">
    <property type="term" value="F:transmembrane transporter activity"/>
    <property type="evidence" value="ECO:0007669"/>
    <property type="project" value="InterPro"/>
</dbReference>
<dbReference type="GO" id="GO:0005886">
    <property type="term" value="C:plasma membrane"/>
    <property type="evidence" value="ECO:0007669"/>
    <property type="project" value="UniProtKB-SubCell"/>
</dbReference>
<dbReference type="InterPro" id="IPR036259">
    <property type="entry name" value="MFS_trans_sf"/>
</dbReference>